<dbReference type="GO" id="GO:0008270">
    <property type="term" value="F:zinc ion binding"/>
    <property type="evidence" value="ECO:0007669"/>
    <property type="project" value="UniProtKB-KW"/>
</dbReference>
<dbReference type="InterPro" id="IPR019786">
    <property type="entry name" value="Zinc_finger_PHD-type_CS"/>
</dbReference>
<organism>
    <name type="scientific">Branchiostoma floridae</name>
    <name type="common">Florida lancelet</name>
    <name type="synonym">Amphioxus</name>
    <dbReference type="NCBI Taxonomy" id="7739"/>
    <lineage>
        <taxon>Eukaryota</taxon>
        <taxon>Metazoa</taxon>
        <taxon>Chordata</taxon>
        <taxon>Cephalochordata</taxon>
        <taxon>Leptocardii</taxon>
        <taxon>Amphioxiformes</taxon>
        <taxon>Branchiostomatidae</taxon>
        <taxon>Branchiostoma</taxon>
    </lineage>
</organism>
<evidence type="ECO:0000256" key="4">
    <source>
        <dbReference type="SAM" id="MobiDB-lite"/>
    </source>
</evidence>
<accession>C3YP30</accession>
<feature type="region of interest" description="Disordered" evidence="4">
    <location>
        <begin position="33"/>
        <end position="77"/>
    </location>
</feature>
<reference evidence="6" key="1">
    <citation type="journal article" date="2008" name="Nature">
        <title>The amphioxus genome and the evolution of the chordate karyotype.</title>
        <authorList>
            <consortium name="US DOE Joint Genome Institute (JGI-PGF)"/>
            <person name="Putnam N.H."/>
            <person name="Butts T."/>
            <person name="Ferrier D.E.K."/>
            <person name="Furlong R.F."/>
            <person name="Hellsten U."/>
            <person name="Kawashima T."/>
            <person name="Robinson-Rechavi M."/>
            <person name="Shoguchi E."/>
            <person name="Terry A."/>
            <person name="Yu J.-K."/>
            <person name="Benito-Gutierrez E.L."/>
            <person name="Dubchak I."/>
            <person name="Garcia-Fernandez J."/>
            <person name="Gibson-Brown J.J."/>
            <person name="Grigoriev I.V."/>
            <person name="Horton A.C."/>
            <person name="de Jong P.J."/>
            <person name="Jurka J."/>
            <person name="Kapitonov V.V."/>
            <person name="Kohara Y."/>
            <person name="Kuroki Y."/>
            <person name="Lindquist E."/>
            <person name="Lucas S."/>
            <person name="Osoegawa K."/>
            <person name="Pennacchio L.A."/>
            <person name="Salamov A.A."/>
            <person name="Satou Y."/>
            <person name="Sauka-Spengler T."/>
            <person name="Schmutz J."/>
            <person name="Shin-I T."/>
            <person name="Toyoda A."/>
            <person name="Bronner-Fraser M."/>
            <person name="Fujiyama A."/>
            <person name="Holland L.Z."/>
            <person name="Holland P.W.H."/>
            <person name="Satoh N."/>
            <person name="Rokhsar D.S."/>
        </authorList>
    </citation>
    <scope>NUCLEOTIDE SEQUENCE [LARGE SCALE GENOMIC DNA]</scope>
    <source>
        <strain evidence="6">S238N-H82</strain>
        <tissue evidence="6">Testes</tissue>
    </source>
</reference>
<dbReference type="InterPro" id="IPR001965">
    <property type="entry name" value="Znf_PHD"/>
</dbReference>
<keyword evidence="2" id="KW-0863">Zinc-finger</keyword>
<dbReference type="InterPro" id="IPR038765">
    <property type="entry name" value="Papain-like_cys_pep_sf"/>
</dbReference>
<dbReference type="SUPFAM" id="SSF54001">
    <property type="entry name" value="Cysteine proteinases"/>
    <property type="match status" value="1"/>
</dbReference>
<dbReference type="eggNOG" id="ENOG502SB4G">
    <property type="taxonomic scope" value="Eukaryota"/>
</dbReference>
<evidence type="ECO:0000256" key="2">
    <source>
        <dbReference type="ARBA" id="ARBA00022771"/>
    </source>
</evidence>
<dbReference type="InParanoid" id="C3YP30"/>
<evidence type="ECO:0000259" key="5">
    <source>
        <dbReference type="SMART" id="SM00249"/>
    </source>
</evidence>
<dbReference type="PANTHER" id="PTHR34718">
    <property type="entry name" value="PHD-TYPE DOMAIN-CONTAINING PROTEIN"/>
    <property type="match status" value="1"/>
</dbReference>
<name>C3YP30_BRAFL</name>
<dbReference type="SMART" id="SM00249">
    <property type="entry name" value="PHD"/>
    <property type="match status" value="1"/>
</dbReference>
<feature type="domain" description="Zinc finger PHD-type" evidence="5">
    <location>
        <begin position="311"/>
        <end position="354"/>
    </location>
</feature>
<proteinExistence type="predicted"/>
<dbReference type="InterPro" id="IPR013083">
    <property type="entry name" value="Znf_RING/FYVE/PHD"/>
</dbReference>
<gene>
    <name evidence="6" type="ORF">BRAFLDRAFT_86393</name>
</gene>
<dbReference type="AlphaFoldDB" id="C3YP30"/>
<evidence type="ECO:0000256" key="3">
    <source>
        <dbReference type="ARBA" id="ARBA00022833"/>
    </source>
</evidence>
<evidence type="ECO:0000256" key="1">
    <source>
        <dbReference type="ARBA" id="ARBA00022723"/>
    </source>
</evidence>
<dbReference type="EMBL" id="GG666537">
    <property type="protein sequence ID" value="EEN57921.1"/>
    <property type="molecule type" value="Genomic_DNA"/>
</dbReference>
<dbReference type="InterPro" id="IPR011011">
    <property type="entry name" value="Znf_FYVE_PHD"/>
</dbReference>
<dbReference type="PROSITE" id="PS01359">
    <property type="entry name" value="ZF_PHD_1"/>
    <property type="match status" value="1"/>
</dbReference>
<protein>
    <recommendedName>
        <fullName evidence="5">Zinc finger PHD-type domain-containing protein</fullName>
    </recommendedName>
</protein>
<sequence>MRDADLPAEPEFVPAVPDAAAGELHVRHRVIKVRTASPNSCTDRGSQATSSESKAPVVVASRSPTKEEDTPESRQTSQVRIITSVLSKGGKSDKKSTRRVTFTQVVLDRHTEERKVEWPGVKLSARDKVALTFGEMLTDNHIQAAQRLLCRQYPALQGLEAPAVGHCEDGFAKMTGKALQILHNGNMHWVLSSYTGGQVCLFDSLGVAMTPSLQIQLYQSYAAFADQARNVLTVIFPDVQRQKNVFDCGLFAIAWAVDIAEGQDVSRVVYDDRKMRSHLETCFEQGKLTPFPRLTSRRKVGPTKAHQISLVCRCEQGGRLGRMERCKACRRIFHVSCLPVSPPRDGTWACGDCAM</sequence>
<evidence type="ECO:0000313" key="6">
    <source>
        <dbReference type="EMBL" id="EEN57921.1"/>
    </source>
</evidence>
<dbReference type="Gene3D" id="3.30.40.10">
    <property type="entry name" value="Zinc/RING finger domain, C3HC4 (zinc finger)"/>
    <property type="match status" value="1"/>
</dbReference>
<dbReference type="PANTHER" id="PTHR34718:SF2">
    <property type="entry name" value="PHD-TYPE DOMAIN-CONTAINING PROTEIN"/>
    <property type="match status" value="1"/>
</dbReference>
<dbReference type="SUPFAM" id="SSF57903">
    <property type="entry name" value="FYVE/PHD zinc finger"/>
    <property type="match status" value="1"/>
</dbReference>
<keyword evidence="3" id="KW-0862">Zinc</keyword>
<keyword evidence="1" id="KW-0479">Metal-binding</keyword>
<dbReference type="Gene3D" id="3.40.395.10">
    <property type="entry name" value="Adenoviral Proteinase, Chain A"/>
    <property type="match status" value="1"/>
</dbReference>
<feature type="compositionally biased region" description="Polar residues" evidence="4">
    <location>
        <begin position="36"/>
        <end position="53"/>
    </location>
</feature>